<keyword evidence="7 10" id="KW-1133">Transmembrane helix</keyword>
<dbReference type="AlphaFoldDB" id="L8WTI7"/>
<feature type="transmembrane region" description="Helical" evidence="10">
    <location>
        <begin position="554"/>
        <end position="573"/>
    </location>
</feature>
<keyword evidence="3" id="KW-0813">Transport</keyword>
<dbReference type="Proteomes" id="UP000011668">
    <property type="component" value="Unassembled WGS sequence"/>
</dbReference>
<evidence type="ECO:0000313" key="11">
    <source>
        <dbReference type="EMBL" id="ELU40078.1"/>
    </source>
</evidence>
<evidence type="ECO:0000256" key="7">
    <source>
        <dbReference type="ARBA" id="ARBA00022989"/>
    </source>
</evidence>
<gene>
    <name evidence="11" type="ORF">AG1IA_05892</name>
</gene>
<dbReference type="GO" id="GO:0035673">
    <property type="term" value="F:oligopeptide transmembrane transporter activity"/>
    <property type="evidence" value="ECO:0007669"/>
    <property type="project" value="InterPro"/>
</dbReference>
<keyword evidence="12" id="KW-1185">Reference proteome</keyword>
<keyword evidence="8 10" id="KW-0472">Membrane</keyword>
<dbReference type="Pfam" id="PF03169">
    <property type="entry name" value="OPT"/>
    <property type="match status" value="1"/>
</dbReference>
<evidence type="ECO:0000256" key="10">
    <source>
        <dbReference type="SAM" id="Phobius"/>
    </source>
</evidence>
<feature type="transmembrane region" description="Helical" evidence="10">
    <location>
        <begin position="736"/>
        <end position="758"/>
    </location>
</feature>
<keyword evidence="4 10" id="KW-0812">Transmembrane</keyword>
<comment type="subcellular location">
    <subcellularLocation>
        <location evidence="1">Membrane</location>
        <topology evidence="1">Multi-pass membrane protein</topology>
    </subcellularLocation>
</comment>
<dbReference type="NCBIfam" id="TIGR00728">
    <property type="entry name" value="OPT_sfam"/>
    <property type="match status" value="2"/>
</dbReference>
<keyword evidence="6" id="KW-0653">Protein transport</keyword>
<name>L8WTI7_THACA</name>
<accession>L8WTI7</accession>
<dbReference type="InterPro" id="IPR004648">
    <property type="entry name" value="Oligpept_transpt"/>
</dbReference>
<feature type="transmembrane region" description="Helical" evidence="10">
    <location>
        <begin position="585"/>
        <end position="604"/>
    </location>
</feature>
<dbReference type="GO" id="GO:0016020">
    <property type="term" value="C:membrane"/>
    <property type="evidence" value="ECO:0007669"/>
    <property type="project" value="UniProtKB-SubCell"/>
</dbReference>
<dbReference type="HOGENOM" id="CLU_004965_2_1_1"/>
<reference evidence="11 12" key="1">
    <citation type="journal article" date="2013" name="Nat. Commun.">
        <title>The evolution and pathogenic mechanisms of the rice sheath blight pathogen.</title>
        <authorList>
            <person name="Zheng A."/>
            <person name="Lin R."/>
            <person name="Xu L."/>
            <person name="Qin P."/>
            <person name="Tang C."/>
            <person name="Ai P."/>
            <person name="Zhang D."/>
            <person name="Liu Y."/>
            <person name="Sun Z."/>
            <person name="Feng H."/>
            <person name="Wang Y."/>
            <person name="Chen Y."/>
            <person name="Liang X."/>
            <person name="Fu R."/>
            <person name="Li Q."/>
            <person name="Zhang J."/>
            <person name="Yu X."/>
            <person name="Xie Z."/>
            <person name="Ding L."/>
            <person name="Guan P."/>
            <person name="Tang J."/>
            <person name="Liang Y."/>
            <person name="Wang S."/>
            <person name="Deng Q."/>
            <person name="Li S."/>
            <person name="Zhu J."/>
            <person name="Wang L."/>
            <person name="Liu H."/>
            <person name="Li P."/>
        </authorList>
    </citation>
    <scope>NUCLEOTIDE SEQUENCE [LARGE SCALE GENOMIC DNA]</scope>
    <source>
        <strain evidence="12">AG-1 IA</strain>
    </source>
</reference>
<evidence type="ECO:0000256" key="9">
    <source>
        <dbReference type="SAM" id="MobiDB-lite"/>
    </source>
</evidence>
<keyword evidence="5" id="KW-0571">Peptide transport</keyword>
<evidence type="ECO:0000256" key="6">
    <source>
        <dbReference type="ARBA" id="ARBA00022927"/>
    </source>
</evidence>
<feature type="transmembrane region" description="Helical" evidence="10">
    <location>
        <begin position="908"/>
        <end position="925"/>
    </location>
</feature>
<comment type="similarity">
    <text evidence="2">Belongs to the oligopeptide OPT transporter family.</text>
</comment>
<feature type="transmembrane region" description="Helical" evidence="10">
    <location>
        <begin position="514"/>
        <end position="542"/>
    </location>
</feature>
<sequence>MSRPYSSAGSNSHPPYMDPRYQYPETPTTASTSTSDAQWAYGPGSRPYTGAGEDLYEEDESEDEDVFAYLPPTTAEQQAAQQQQQQQQQQMHIQPATAPLASVQPVTYPNSRPALSSPTPVLPPTTPVHPSAARHIDTPDSLVPPESFRMRTLKERVPRQNKTPEVHVSLEDPDPELGRLRPKRSISSDHVMEELPGPSELHDHKFAKTGDGATLSSLHFTSSRRSDFSVEYEPQLEEEDDSPYPEVRASVSNIDDPEMPALTFRVWAMGAFALTHCLPHRKIPCICSTHIRLSGSALVGRWNIFFQSWAVQYQGEFREYFAMCTGALHAGAISVRLPSNPRQRWSSVKCQAQGMARCIRGGRGGGLQGEAVAQEAGSDWTRNRGQGRGRIGWMRAQGTLNSRPWLTSDDQYHNAPCGLISPYRITNNVATAPGYAMNVIIAAEEFYNIRLGVGICLMIATQLTGFGLAGMCRRYLVQPASMIWPQNLVVCTLLNTLHAEDDEPARGGITRFKFFLYVSAGAFLWQFLPGFLFTALSAFSWICWFRPSEWDLKINQLFGVYSGLGMGVLTFDWSQIAYIGSPLMVPWWAEVHVMLGFIIFYWILVWNFAYLPMSTGGPYDRFGKSYDILRVIDIEHHSLNVTAYEEYSRLYLPATYAITYLLAFSISTAVLVHTILYHGPTLLAGIKNLRIEEDDVHARLMRHYPEVPDWWYLLSLAIFFALAMISALVWPTGMPWWGMPFSLLLPTVYIVPIAYVYAMTGQPLNINLLAEVIPGSLIPGKPLPNMVSCFCSSVPSLGGGRGGRIFKSYAVQSLAEALTFVQDLKLGHYIKVSPRATFMVQMVSTLMSAFVQVGVKEWMFRNVKDICKDTQPQKLTCPHNRVYFTASSFRGLIGPTRTFGQGATYHPQLYALLFGAIIPIPFWLWQRKFPQSRLRYVNMPVLLNGPMWIPPATGINYSSWFVIGFLFRKFHTLSVFLLVRAETDVRFGVLEYVVRRRNFRWWSKFNYALSAALDSGELCSPVEWAERIMTDQLL</sequence>
<evidence type="ECO:0000256" key="5">
    <source>
        <dbReference type="ARBA" id="ARBA00022856"/>
    </source>
</evidence>
<feature type="region of interest" description="Disordered" evidence="9">
    <location>
        <begin position="1"/>
        <end position="182"/>
    </location>
</feature>
<evidence type="ECO:0000256" key="4">
    <source>
        <dbReference type="ARBA" id="ARBA00022692"/>
    </source>
</evidence>
<dbReference type="EMBL" id="AFRT01001519">
    <property type="protein sequence ID" value="ELU40078.1"/>
    <property type="molecule type" value="Genomic_DNA"/>
</dbReference>
<evidence type="ECO:0000256" key="8">
    <source>
        <dbReference type="ARBA" id="ARBA00023136"/>
    </source>
</evidence>
<comment type="caution">
    <text evidence="11">The sequence shown here is derived from an EMBL/GenBank/DDBJ whole genome shotgun (WGS) entry which is preliminary data.</text>
</comment>
<feature type="compositionally biased region" description="Acidic residues" evidence="9">
    <location>
        <begin position="54"/>
        <end position="66"/>
    </location>
</feature>
<proteinExistence type="inferred from homology"/>
<dbReference type="GO" id="GO:0015031">
    <property type="term" value="P:protein transport"/>
    <property type="evidence" value="ECO:0007669"/>
    <property type="project" value="UniProtKB-KW"/>
</dbReference>
<evidence type="ECO:0000256" key="3">
    <source>
        <dbReference type="ARBA" id="ARBA00022448"/>
    </source>
</evidence>
<dbReference type="OrthoDB" id="9986677at2759"/>
<feature type="transmembrane region" description="Helical" evidence="10">
    <location>
        <begin position="657"/>
        <end position="677"/>
    </location>
</feature>
<feature type="compositionally biased region" description="Basic and acidic residues" evidence="9">
    <location>
        <begin position="148"/>
        <end position="170"/>
    </location>
</feature>
<protein>
    <submittedName>
        <fullName evidence="11">Oligopeptide transporter</fullName>
    </submittedName>
</protein>
<feature type="transmembrane region" description="Helical" evidence="10">
    <location>
        <begin position="710"/>
        <end position="730"/>
    </location>
</feature>
<feature type="compositionally biased region" description="Low complexity" evidence="9">
    <location>
        <begin position="77"/>
        <end position="90"/>
    </location>
</feature>
<feature type="compositionally biased region" description="Low complexity" evidence="9">
    <location>
        <begin position="26"/>
        <end position="35"/>
    </location>
</feature>
<feature type="transmembrane region" description="Helical" evidence="10">
    <location>
        <begin position="836"/>
        <end position="855"/>
    </location>
</feature>
<evidence type="ECO:0000313" key="12">
    <source>
        <dbReference type="Proteomes" id="UP000011668"/>
    </source>
</evidence>
<organism evidence="11 12">
    <name type="scientific">Thanatephorus cucumeris (strain AG1-IA)</name>
    <name type="common">Rice sheath blight fungus</name>
    <name type="synonym">Rhizoctonia solani</name>
    <dbReference type="NCBI Taxonomy" id="983506"/>
    <lineage>
        <taxon>Eukaryota</taxon>
        <taxon>Fungi</taxon>
        <taxon>Dikarya</taxon>
        <taxon>Basidiomycota</taxon>
        <taxon>Agaricomycotina</taxon>
        <taxon>Agaricomycetes</taxon>
        <taxon>Cantharellales</taxon>
        <taxon>Ceratobasidiaceae</taxon>
        <taxon>Rhizoctonia</taxon>
        <taxon>Rhizoctonia solani AG-1</taxon>
    </lineage>
</organism>
<dbReference type="PANTHER" id="PTHR22601">
    <property type="entry name" value="ISP4 LIKE PROTEIN"/>
    <property type="match status" value="1"/>
</dbReference>
<dbReference type="InterPro" id="IPR004813">
    <property type="entry name" value="OPT"/>
</dbReference>
<feature type="compositionally biased region" description="Polar residues" evidence="9">
    <location>
        <begin position="1"/>
        <end position="13"/>
    </location>
</feature>
<evidence type="ECO:0000256" key="2">
    <source>
        <dbReference type="ARBA" id="ARBA00008807"/>
    </source>
</evidence>
<dbReference type="NCBIfam" id="TIGR00727">
    <property type="entry name" value="ISP4_OPT"/>
    <property type="match status" value="1"/>
</dbReference>
<evidence type="ECO:0000256" key="1">
    <source>
        <dbReference type="ARBA" id="ARBA00004141"/>
    </source>
</evidence>